<gene>
    <name evidence="1" type="ORF">CAG72_01565</name>
</gene>
<proteinExistence type="predicted"/>
<dbReference type="AlphaFoldDB" id="A0A7X4W8R0"/>
<reference evidence="1 2" key="1">
    <citation type="submission" date="2017-05" db="EMBL/GenBank/DDBJ databases">
        <title>High clonality and local adaptation shapes Vibrionaceae linages within an endangered oasis.</title>
        <authorList>
            <person name="Vazquez-Rosas-Landa M."/>
        </authorList>
    </citation>
    <scope>NUCLEOTIDE SEQUENCE [LARGE SCALE GENOMIC DNA]</scope>
    <source>
        <strain evidence="1 2">P46_P4S1P180</strain>
    </source>
</reference>
<sequence>MYQTQKIIEVQLQAGEKIISAVSQYLLIRDCSHTVTLLAKTQNRELGTELKKNDVVPLNGFETIELFNHHSTAVTLKYQLTDIPVNTQSDAVAISGAVEVHSIREPVTIDAIQQTVPVSFDAPVSIANWPAVQPVSGKITVGNLPEVQAVRGEMAITNLPEVQSVNGQVTVGNLPQVQQVSGQVAVARSDALASAVIPLEQATTTQLLAADNTRQSVLVQTDKALFIGGEGVDNQTGIYIAAGESMTLDTAASVYGYALEGATVRTLAEVRHG</sequence>
<organism evidence="1 2">
    <name type="scientific">Photobacterium halotolerans</name>
    <dbReference type="NCBI Taxonomy" id="265726"/>
    <lineage>
        <taxon>Bacteria</taxon>
        <taxon>Pseudomonadati</taxon>
        <taxon>Pseudomonadota</taxon>
        <taxon>Gammaproteobacteria</taxon>
        <taxon>Vibrionales</taxon>
        <taxon>Vibrionaceae</taxon>
        <taxon>Photobacterium</taxon>
    </lineage>
</organism>
<dbReference type="EMBL" id="WXWW01000030">
    <property type="protein sequence ID" value="NAW63892.1"/>
    <property type="molecule type" value="Genomic_DNA"/>
</dbReference>
<protein>
    <submittedName>
        <fullName evidence="1">Uncharacterized protein</fullName>
    </submittedName>
</protein>
<accession>A0A7X4W8R0</accession>
<dbReference type="Proteomes" id="UP000465712">
    <property type="component" value="Unassembled WGS sequence"/>
</dbReference>
<evidence type="ECO:0000313" key="1">
    <source>
        <dbReference type="EMBL" id="NAW63892.1"/>
    </source>
</evidence>
<evidence type="ECO:0000313" key="2">
    <source>
        <dbReference type="Proteomes" id="UP000465712"/>
    </source>
</evidence>
<dbReference type="RefSeq" id="WP_161442355.1">
    <property type="nucleotide sequence ID" value="NZ_WXWW01000030.1"/>
</dbReference>
<name>A0A7X4W8R0_9GAMM</name>
<comment type="caution">
    <text evidence="1">The sequence shown here is derived from an EMBL/GenBank/DDBJ whole genome shotgun (WGS) entry which is preliminary data.</text>
</comment>